<dbReference type="PANTHER" id="PTHR43625">
    <property type="entry name" value="AFLATOXIN B1 ALDEHYDE REDUCTASE"/>
    <property type="match status" value="1"/>
</dbReference>
<dbReference type="GO" id="GO:0016491">
    <property type="term" value="F:oxidoreductase activity"/>
    <property type="evidence" value="ECO:0007669"/>
    <property type="project" value="UniProtKB-KW"/>
</dbReference>
<dbReference type="EMBL" id="ML976029">
    <property type="protein sequence ID" value="KAF1943011.1"/>
    <property type="molecule type" value="Genomic_DNA"/>
</dbReference>
<evidence type="ECO:0000256" key="1">
    <source>
        <dbReference type="ARBA" id="ARBA00023002"/>
    </source>
</evidence>
<organism evidence="3 4">
    <name type="scientific">Clathrospora elynae</name>
    <dbReference type="NCBI Taxonomy" id="706981"/>
    <lineage>
        <taxon>Eukaryota</taxon>
        <taxon>Fungi</taxon>
        <taxon>Dikarya</taxon>
        <taxon>Ascomycota</taxon>
        <taxon>Pezizomycotina</taxon>
        <taxon>Dothideomycetes</taxon>
        <taxon>Pleosporomycetidae</taxon>
        <taxon>Pleosporales</taxon>
        <taxon>Diademaceae</taxon>
        <taxon>Clathrospora</taxon>
    </lineage>
</organism>
<evidence type="ECO:0000259" key="2">
    <source>
        <dbReference type="Pfam" id="PF00248"/>
    </source>
</evidence>
<dbReference type="OrthoDB" id="37537at2759"/>
<dbReference type="Proteomes" id="UP000800038">
    <property type="component" value="Unassembled WGS sequence"/>
</dbReference>
<sequence length="332" mass="35989">MSIGRAALTRVCGKPVGPIGYGMLGLTLPAPFPEVKRDDALNLLKKALDQGANLWNGGIHYGTPDANSLHLMRHYFEKYPEDAEKVVLSIKGAFSIKTGPAGSPEAIRASVEEAFGVLGGEKTIDVFEMARVDPNTPIETSVKVLAELVKEGKIGGIGLSEVSASTIRKAHAIHPIAAVEIELSLFTPDPLKNGIMDTCHELGIPVIGYSPVGRGWLTGQFKKVEDLPANDFRRTHFPRFKAEAFDQNRKLVVAVEKIAERKDLKTSQVAIAWVARQGAIPIPGSTNPERVEMNSHLSELTDGEMLELREALDTFPIAGERYGGAHEKLLNA</sequence>
<feature type="domain" description="NADP-dependent oxidoreductase" evidence="2">
    <location>
        <begin position="18"/>
        <end position="311"/>
    </location>
</feature>
<reference evidence="3" key="1">
    <citation type="journal article" date="2020" name="Stud. Mycol.">
        <title>101 Dothideomycetes genomes: a test case for predicting lifestyles and emergence of pathogens.</title>
        <authorList>
            <person name="Haridas S."/>
            <person name="Albert R."/>
            <person name="Binder M."/>
            <person name="Bloem J."/>
            <person name="Labutti K."/>
            <person name="Salamov A."/>
            <person name="Andreopoulos B."/>
            <person name="Baker S."/>
            <person name="Barry K."/>
            <person name="Bills G."/>
            <person name="Bluhm B."/>
            <person name="Cannon C."/>
            <person name="Castanera R."/>
            <person name="Culley D."/>
            <person name="Daum C."/>
            <person name="Ezra D."/>
            <person name="Gonzalez J."/>
            <person name="Henrissat B."/>
            <person name="Kuo A."/>
            <person name="Liang C."/>
            <person name="Lipzen A."/>
            <person name="Lutzoni F."/>
            <person name="Magnuson J."/>
            <person name="Mondo S."/>
            <person name="Nolan M."/>
            <person name="Ohm R."/>
            <person name="Pangilinan J."/>
            <person name="Park H.-J."/>
            <person name="Ramirez L."/>
            <person name="Alfaro M."/>
            <person name="Sun H."/>
            <person name="Tritt A."/>
            <person name="Yoshinaga Y."/>
            <person name="Zwiers L.-H."/>
            <person name="Turgeon B."/>
            <person name="Goodwin S."/>
            <person name="Spatafora J."/>
            <person name="Crous P."/>
            <person name="Grigoriev I."/>
        </authorList>
    </citation>
    <scope>NUCLEOTIDE SEQUENCE</scope>
    <source>
        <strain evidence="3">CBS 161.51</strain>
    </source>
</reference>
<dbReference type="Gene3D" id="3.20.20.100">
    <property type="entry name" value="NADP-dependent oxidoreductase domain"/>
    <property type="match status" value="1"/>
</dbReference>
<keyword evidence="4" id="KW-1185">Reference proteome</keyword>
<accession>A0A6A5SQY0</accession>
<dbReference type="GO" id="GO:0005737">
    <property type="term" value="C:cytoplasm"/>
    <property type="evidence" value="ECO:0007669"/>
    <property type="project" value="TreeGrafter"/>
</dbReference>
<dbReference type="SUPFAM" id="SSF51430">
    <property type="entry name" value="NAD(P)-linked oxidoreductase"/>
    <property type="match status" value="1"/>
</dbReference>
<gene>
    <name evidence="3" type="ORF">EJ02DRAFT_453732</name>
</gene>
<dbReference type="CDD" id="cd19077">
    <property type="entry name" value="AKR_AKR8A1-2"/>
    <property type="match status" value="1"/>
</dbReference>
<dbReference type="InterPro" id="IPR036812">
    <property type="entry name" value="NAD(P)_OxRdtase_dom_sf"/>
</dbReference>
<dbReference type="InterPro" id="IPR050791">
    <property type="entry name" value="Aldo-Keto_reductase"/>
</dbReference>
<evidence type="ECO:0000313" key="3">
    <source>
        <dbReference type="EMBL" id="KAF1943011.1"/>
    </source>
</evidence>
<name>A0A6A5SQY0_9PLEO</name>
<protein>
    <submittedName>
        <fullName evidence="3">Aldo/keto reductase</fullName>
    </submittedName>
</protein>
<keyword evidence="1" id="KW-0560">Oxidoreductase</keyword>
<proteinExistence type="predicted"/>
<dbReference type="InterPro" id="IPR023210">
    <property type="entry name" value="NADP_OxRdtase_dom"/>
</dbReference>
<dbReference type="Pfam" id="PF00248">
    <property type="entry name" value="Aldo_ket_red"/>
    <property type="match status" value="1"/>
</dbReference>
<evidence type="ECO:0000313" key="4">
    <source>
        <dbReference type="Proteomes" id="UP000800038"/>
    </source>
</evidence>
<dbReference type="PANTHER" id="PTHR43625:SF78">
    <property type="entry name" value="PYRIDOXAL REDUCTASE-RELATED"/>
    <property type="match status" value="1"/>
</dbReference>
<dbReference type="AlphaFoldDB" id="A0A6A5SQY0"/>